<dbReference type="EMBL" id="CAUOFW020006613">
    <property type="protein sequence ID" value="CAK9175417.1"/>
    <property type="molecule type" value="Genomic_DNA"/>
</dbReference>
<proteinExistence type="predicted"/>
<feature type="non-terminal residue" evidence="1">
    <location>
        <position position="1"/>
    </location>
</feature>
<sequence>VCRHNKGMRELVCLFVQQISSSSSSSVHEGSLNRRHRIHCQAQSTTSSSSQKLYRLEDQKPIVASYSSIEGIVFIAKLNPPKALSTEGIVIIAKRSPQHRLHN</sequence>
<dbReference type="AlphaFoldDB" id="A0ABC8U179"/>
<evidence type="ECO:0000313" key="1">
    <source>
        <dbReference type="EMBL" id="CAK9175417.1"/>
    </source>
</evidence>
<gene>
    <name evidence="1" type="ORF">ILEXP_LOCUS45219</name>
</gene>
<protein>
    <submittedName>
        <fullName evidence="1">Uncharacterized protein</fullName>
    </submittedName>
</protein>
<evidence type="ECO:0000313" key="2">
    <source>
        <dbReference type="Proteomes" id="UP001642360"/>
    </source>
</evidence>
<accession>A0ABC8U179</accession>
<dbReference type="Proteomes" id="UP001642360">
    <property type="component" value="Unassembled WGS sequence"/>
</dbReference>
<reference evidence="1 2" key="1">
    <citation type="submission" date="2024-02" db="EMBL/GenBank/DDBJ databases">
        <authorList>
            <person name="Vignale AGUSTIN F."/>
            <person name="Sosa J E."/>
            <person name="Modenutti C."/>
        </authorList>
    </citation>
    <scope>NUCLEOTIDE SEQUENCE [LARGE SCALE GENOMIC DNA]</scope>
</reference>
<comment type="caution">
    <text evidence="1">The sequence shown here is derived from an EMBL/GenBank/DDBJ whole genome shotgun (WGS) entry which is preliminary data.</text>
</comment>
<keyword evidence="2" id="KW-1185">Reference proteome</keyword>
<organism evidence="1 2">
    <name type="scientific">Ilex paraguariensis</name>
    <name type="common">yerba mate</name>
    <dbReference type="NCBI Taxonomy" id="185542"/>
    <lineage>
        <taxon>Eukaryota</taxon>
        <taxon>Viridiplantae</taxon>
        <taxon>Streptophyta</taxon>
        <taxon>Embryophyta</taxon>
        <taxon>Tracheophyta</taxon>
        <taxon>Spermatophyta</taxon>
        <taxon>Magnoliopsida</taxon>
        <taxon>eudicotyledons</taxon>
        <taxon>Gunneridae</taxon>
        <taxon>Pentapetalae</taxon>
        <taxon>asterids</taxon>
        <taxon>campanulids</taxon>
        <taxon>Aquifoliales</taxon>
        <taxon>Aquifoliaceae</taxon>
        <taxon>Ilex</taxon>
    </lineage>
</organism>
<name>A0ABC8U179_9AQUA</name>